<organism evidence="1 2">
    <name type="scientific">Trifolium medium</name>
    <dbReference type="NCBI Taxonomy" id="97028"/>
    <lineage>
        <taxon>Eukaryota</taxon>
        <taxon>Viridiplantae</taxon>
        <taxon>Streptophyta</taxon>
        <taxon>Embryophyta</taxon>
        <taxon>Tracheophyta</taxon>
        <taxon>Spermatophyta</taxon>
        <taxon>Magnoliopsida</taxon>
        <taxon>eudicotyledons</taxon>
        <taxon>Gunneridae</taxon>
        <taxon>Pentapetalae</taxon>
        <taxon>rosids</taxon>
        <taxon>fabids</taxon>
        <taxon>Fabales</taxon>
        <taxon>Fabaceae</taxon>
        <taxon>Papilionoideae</taxon>
        <taxon>50 kb inversion clade</taxon>
        <taxon>NPAAA clade</taxon>
        <taxon>Hologalegina</taxon>
        <taxon>IRL clade</taxon>
        <taxon>Trifolieae</taxon>
        <taxon>Trifolium</taxon>
    </lineage>
</organism>
<comment type="caution">
    <text evidence="1">The sequence shown here is derived from an EMBL/GenBank/DDBJ whole genome shotgun (WGS) entry which is preliminary data.</text>
</comment>
<proteinExistence type="predicted"/>
<accession>A0A392S556</accession>
<protein>
    <submittedName>
        <fullName evidence="1">Uncharacterized protein</fullName>
    </submittedName>
</protein>
<evidence type="ECO:0000313" key="1">
    <source>
        <dbReference type="EMBL" id="MCI43334.1"/>
    </source>
</evidence>
<dbReference type="AlphaFoldDB" id="A0A392S556"/>
<keyword evidence="2" id="KW-1185">Reference proteome</keyword>
<name>A0A392S556_9FABA</name>
<evidence type="ECO:0000313" key="2">
    <source>
        <dbReference type="Proteomes" id="UP000265520"/>
    </source>
</evidence>
<reference evidence="1 2" key="1">
    <citation type="journal article" date="2018" name="Front. Plant Sci.">
        <title>Red Clover (Trifolium pratense) and Zigzag Clover (T. medium) - A Picture of Genomic Similarities and Differences.</title>
        <authorList>
            <person name="Dluhosova J."/>
            <person name="Istvanek J."/>
            <person name="Nedelnik J."/>
            <person name="Repkova J."/>
        </authorList>
    </citation>
    <scope>NUCLEOTIDE SEQUENCE [LARGE SCALE GENOMIC DNA]</scope>
    <source>
        <strain evidence="2">cv. 10/8</strain>
        <tissue evidence="1">Leaf</tissue>
    </source>
</reference>
<dbReference type="Proteomes" id="UP000265520">
    <property type="component" value="Unassembled WGS sequence"/>
</dbReference>
<dbReference type="EMBL" id="LXQA010315916">
    <property type="protein sequence ID" value="MCI43334.1"/>
    <property type="molecule type" value="Genomic_DNA"/>
</dbReference>
<feature type="non-terminal residue" evidence="1">
    <location>
        <position position="1"/>
    </location>
</feature>
<sequence>KVLEWQKNGFMSSKETVKEKFHCTLLTPSTKYGNPFRLFLGNILKLWDLAVLFLVVATCTCLVEEIH</sequence>